<keyword evidence="3" id="KW-0597">Phosphoprotein</keyword>
<dbReference type="GO" id="GO:0000035">
    <property type="term" value="F:acyl binding"/>
    <property type="evidence" value="ECO:0007669"/>
    <property type="project" value="TreeGrafter"/>
</dbReference>
<dbReference type="InterPro" id="IPR009081">
    <property type="entry name" value="PP-bd_ACP"/>
</dbReference>
<dbReference type="Pfam" id="PF00550">
    <property type="entry name" value="PP-binding"/>
    <property type="match status" value="1"/>
</dbReference>
<dbReference type="InterPro" id="IPR003231">
    <property type="entry name" value="ACP"/>
</dbReference>
<evidence type="ECO:0000256" key="2">
    <source>
        <dbReference type="ARBA" id="ARBA00022516"/>
    </source>
</evidence>
<dbReference type="InterPro" id="IPR036736">
    <property type="entry name" value="ACP-like_sf"/>
</dbReference>
<keyword evidence="5" id="KW-0443">Lipid metabolism</keyword>
<evidence type="ECO:0000256" key="1">
    <source>
        <dbReference type="ARBA" id="ARBA00022450"/>
    </source>
</evidence>
<keyword evidence="9" id="KW-1185">Reference proteome</keyword>
<dbReference type="PANTHER" id="PTHR20863">
    <property type="entry name" value="ACYL CARRIER PROTEIN"/>
    <property type="match status" value="1"/>
</dbReference>
<dbReference type="PROSITE" id="PS50075">
    <property type="entry name" value="CARRIER"/>
    <property type="match status" value="1"/>
</dbReference>
<keyword evidence="4" id="KW-0276">Fatty acid metabolism</keyword>
<comment type="caution">
    <text evidence="8">The sequence shown here is derived from an EMBL/GenBank/DDBJ whole genome shotgun (WGS) entry which is preliminary data.</text>
</comment>
<proteinExistence type="predicted"/>
<dbReference type="Proteomes" id="UP000273083">
    <property type="component" value="Unassembled WGS sequence"/>
</dbReference>
<dbReference type="OrthoDB" id="9804551at2"/>
<evidence type="ECO:0000256" key="6">
    <source>
        <dbReference type="ARBA" id="ARBA00023160"/>
    </source>
</evidence>
<evidence type="ECO:0000256" key="5">
    <source>
        <dbReference type="ARBA" id="ARBA00023098"/>
    </source>
</evidence>
<evidence type="ECO:0000259" key="7">
    <source>
        <dbReference type="PROSITE" id="PS50075"/>
    </source>
</evidence>
<keyword evidence="2" id="KW-0444">Lipid biosynthesis</keyword>
<name>A0A3N1XGU0_9FIRM</name>
<feature type="domain" description="Carrier" evidence="7">
    <location>
        <begin position="1"/>
        <end position="73"/>
    </location>
</feature>
<accession>A0A3N1XGU0</accession>
<dbReference type="RefSeq" id="WP_123610229.1">
    <property type="nucleotide sequence ID" value="NZ_RJVG01000009.1"/>
</dbReference>
<evidence type="ECO:0000313" key="8">
    <source>
        <dbReference type="EMBL" id="ROR25865.1"/>
    </source>
</evidence>
<evidence type="ECO:0000256" key="3">
    <source>
        <dbReference type="ARBA" id="ARBA00022553"/>
    </source>
</evidence>
<sequence>MLEKLTTILQDYVKSNIPISEDAALVADLGLDSLDVFSLVTRIEEEFEVEVSERAIRKMVVVQDIMDYLDKNC</sequence>
<dbReference type="Gene3D" id="1.10.1200.10">
    <property type="entry name" value="ACP-like"/>
    <property type="match status" value="1"/>
</dbReference>
<dbReference type="PANTHER" id="PTHR20863:SF76">
    <property type="entry name" value="CARRIER DOMAIN-CONTAINING PROTEIN"/>
    <property type="match status" value="1"/>
</dbReference>
<keyword evidence="6" id="KW-0275">Fatty acid biosynthesis</keyword>
<dbReference type="GO" id="GO:0000036">
    <property type="term" value="F:acyl carrier activity"/>
    <property type="evidence" value="ECO:0007669"/>
    <property type="project" value="TreeGrafter"/>
</dbReference>
<evidence type="ECO:0000313" key="9">
    <source>
        <dbReference type="Proteomes" id="UP000273083"/>
    </source>
</evidence>
<protein>
    <submittedName>
        <fullName evidence="8">Acyl carrier protein</fullName>
    </submittedName>
</protein>
<reference evidence="8 9" key="1">
    <citation type="submission" date="2018-11" db="EMBL/GenBank/DDBJ databases">
        <title>Genomic Encyclopedia of Type Strains, Phase IV (KMG-IV): sequencing the most valuable type-strain genomes for metagenomic binning, comparative biology and taxonomic classification.</title>
        <authorList>
            <person name="Goeker M."/>
        </authorList>
    </citation>
    <scope>NUCLEOTIDE SEQUENCE [LARGE SCALE GENOMIC DNA]</scope>
    <source>
        <strain evidence="8 9">DSM 26537</strain>
    </source>
</reference>
<keyword evidence="1" id="KW-0596">Phosphopantetheine</keyword>
<gene>
    <name evidence="8" type="ORF">EDD66_10975</name>
</gene>
<organism evidence="8 9">
    <name type="scientific">Mobilisporobacter senegalensis</name>
    <dbReference type="NCBI Taxonomy" id="1329262"/>
    <lineage>
        <taxon>Bacteria</taxon>
        <taxon>Bacillati</taxon>
        <taxon>Bacillota</taxon>
        <taxon>Clostridia</taxon>
        <taxon>Lachnospirales</taxon>
        <taxon>Lachnospiraceae</taxon>
        <taxon>Mobilisporobacter</taxon>
    </lineage>
</organism>
<dbReference type="EMBL" id="RJVG01000009">
    <property type="protein sequence ID" value="ROR25865.1"/>
    <property type="molecule type" value="Genomic_DNA"/>
</dbReference>
<evidence type="ECO:0000256" key="4">
    <source>
        <dbReference type="ARBA" id="ARBA00022832"/>
    </source>
</evidence>
<dbReference type="AlphaFoldDB" id="A0A3N1XGU0"/>
<dbReference type="SUPFAM" id="SSF47336">
    <property type="entry name" value="ACP-like"/>
    <property type="match status" value="1"/>
</dbReference>